<keyword evidence="3" id="KW-1185">Reference proteome</keyword>
<dbReference type="Proteomes" id="UP000677913">
    <property type="component" value="Unassembled WGS sequence"/>
</dbReference>
<reference evidence="2" key="1">
    <citation type="submission" date="2021-04" db="EMBL/GenBank/DDBJ databases">
        <title>Genome based classification of Actinospica acidithermotolerans sp. nov., an actinobacterium isolated from an Indonesian hot spring.</title>
        <authorList>
            <person name="Kusuma A.B."/>
            <person name="Putra K.E."/>
            <person name="Nafisah S."/>
            <person name="Loh J."/>
            <person name="Nouioui I."/>
            <person name="Goodfellow M."/>
        </authorList>
    </citation>
    <scope>NUCLEOTIDE SEQUENCE</scope>
    <source>
        <strain evidence="2">DSM 45618</strain>
    </source>
</reference>
<dbReference type="AlphaFoldDB" id="A0A8J7WSZ2"/>
<dbReference type="Pfam" id="PF20199">
    <property type="entry name" value="RepSA"/>
    <property type="match status" value="1"/>
</dbReference>
<feature type="compositionally biased region" description="Basic residues" evidence="1">
    <location>
        <begin position="492"/>
        <end position="502"/>
    </location>
</feature>
<protein>
    <submittedName>
        <fullName evidence="2">Replication initiation protein</fullName>
    </submittedName>
</protein>
<feature type="region of interest" description="Disordered" evidence="1">
    <location>
        <begin position="477"/>
        <end position="502"/>
    </location>
</feature>
<proteinExistence type="predicted"/>
<dbReference type="InterPro" id="IPR046828">
    <property type="entry name" value="RepSA"/>
</dbReference>
<comment type="caution">
    <text evidence="2">The sequence shown here is derived from an EMBL/GenBank/DDBJ whole genome shotgun (WGS) entry which is preliminary data.</text>
</comment>
<evidence type="ECO:0000256" key="1">
    <source>
        <dbReference type="SAM" id="MobiDB-lite"/>
    </source>
</evidence>
<dbReference type="EMBL" id="JAGSXH010000272">
    <property type="protein sequence ID" value="MBS2967038.1"/>
    <property type="molecule type" value="Genomic_DNA"/>
</dbReference>
<evidence type="ECO:0000313" key="2">
    <source>
        <dbReference type="EMBL" id="MBS2967038.1"/>
    </source>
</evidence>
<name>A0A8J7WSZ2_9ACTN</name>
<gene>
    <name evidence="2" type="ORF">KGA66_28655</name>
</gene>
<evidence type="ECO:0000313" key="3">
    <source>
        <dbReference type="Proteomes" id="UP000677913"/>
    </source>
</evidence>
<accession>A0A8J7WSZ2</accession>
<dbReference type="RefSeq" id="WP_211472680.1">
    <property type="nucleotide sequence ID" value="NZ_JAGSXH010000272.1"/>
</dbReference>
<organism evidence="2 3">
    <name type="scientific">Actinocrinis puniceicyclus</name>
    <dbReference type="NCBI Taxonomy" id="977794"/>
    <lineage>
        <taxon>Bacteria</taxon>
        <taxon>Bacillati</taxon>
        <taxon>Actinomycetota</taxon>
        <taxon>Actinomycetes</taxon>
        <taxon>Catenulisporales</taxon>
        <taxon>Actinospicaceae</taxon>
        <taxon>Actinocrinis</taxon>
    </lineage>
</organism>
<sequence length="502" mass="54988">MGSDDEFFRVQQALMAHPDFRRWFERLVKIGGCENPVYLTGRTVTSDAATGEVLHVFSSAGQPFNRLMLPCGNRRSSRCVFCSWWYQGDTFHLVLAGLVGGKGVPQSVRKHPRVFMTLTAPSFGPVHTRVENDGKVLPCRARRGGELCPHGVDISCLARHGEDDPALGTPPCAECFDYAGAVLFNAHAGRLWHRFTDDVRRVTLPGVSGLSKREFAAAVRVSFVKVAEYQRRGLVHFHAAVRLDGASGPESEPPPWATEEMLIEALGSSAARVRVAYPDEFGELRELVFGDQFDAKPIRASVGDRVLSDDQVAGYVAKYSTKAAECVGTLDRPIVCRDCKGSGLMGVCPRCGGTGLRVPLEDLPVSEHARALISAAWRLGVLPQYEGLRLRSWAHQCGYGGHFCIKSRVYSVTRGALVDARADYAAKEAGGGQRAPLPVDAVITRDWDYAGSGYRSLIEAQFAAQVRALSEQNRQLSREALADDPAYQDAKARRRRRGRDAA</sequence>